<dbReference type="AlphaFoldDB" id="A0A1F6V7T4"/>
<feature type="compositionally biased region" description="Acidic residues" evidence="1">
    <location>
        <begin position="54"/>
        <end position="76"/>
    </location>
</feature>
<protein>
    <submittedName>
        <fullName evidence="3">Uncharacterized protein</fullName>
    </submittedName>
</protein>
<feature type="transmembrane region" description="Helical" evidence="2">
    <location>
        <begin position="12"/>
        <end position="30"/>
    </location>
</feature>
<evidence type="ECO:0000313" key="3">
    <source>
        <dbReference type="EMBL" id="OGI65713.1"/>
    </source>
</evidence>
<keyword evidence="2" id="KW-0812">Transmembrane</keyword>
<evidence type="ECO:0000256" key="2">
    <source>
        <dbReference type="SAM" id="Phobius"/>
    </source>
</evidence>
<name>A0A1F6V7T4_9BACT</name>
<dbReference type="Proteomes" id="UP000177370">
    <property type="component" value="Unassembled WGS sequence"/>
</dbReference>
<keyword evidence="2" id="KW-1133">Transmembrane helix</keyword>
<gene>
    <name evidence="3" type="ORF">A2647_02385</name>
</gene>
<dbReference type="EMBL" id="MFTP01000013">
    <property type="protein sequence ID" value="OGI65713.1"/>
    <property type="molecule type" value="Genomic_DNA"/>
</dbReference>
<accession>A0A1F6V7T4</accession>
<comment type="caution">
    <text evidence="3">The sequence shown here is derived from an EMBL/GenBank/DDBJ whole genome shotgun (WGS) entry which is preliminary data.</text>
</comment>
<organism evidence="3 4">
    <name type="scientific">Candidatus Nomurabacteria bacterium RIFCSPHIGHO2_01_FULL_40_24b</name>
    <dbReference type="NCBI Taxonomy" id="1801739"/>
    <lineage>
        <taxon>Bacteria</taxon>
        <taxon>Candidatus Nomuraibacteriota</taxon>
    </lineage>
</organism>
<evidence type="ECO:0000256" key="1">
    <source>
        <dbReference type="SAM" id="MobiDB-lite"/>
    </source>
</evidence>
<reference evidence="3 4" key="1">
    <citation type="journal article" date="2016" name="Nat. Commun.">
        <title>Thousands of microbial genomes shed light on interconnected biogeochemical processes in an aquifer system.</title>
        <authorList>
            <person name="Anantharaman K."/>
            <person name="Brown C.T."/>
            <person name="Hug L.A."/>
            <person name="Sharon I."/>
            <person name="Castelle C.J."/>
            <person name="Probst A.J."/>
            <person name="Thomas B.C."/>
            <person name="Singh A."/>
            <person name="Wilkins M.J."/>
            <person name="Karaoz U."/>
            <person name="Brodie E.L."/>
            <person name="Williams K.H."/>
            <person name="Hubbard S.S."/>
            <person name="Banfield J.F."/>
        </authorList>
    </citation>
    <scope>NUCLEOTIDE SEQUENCE [LARGE SCALE GENOMIC DNA]</scope>
</reference>
<feature type="region of interest" description="Disordered" evidence="1">
    <location>
        <begin position="40"/>
        <end position="76"/>
    </location>
</feature>
<sequence length="76" mass="7865">MEPTGHKSSGALIGSIIIILILIIGGVYLLKNKVADKANSDAIAPENTAPTSDELSDIEADLDLNADTDSLDSGLE</sequence>
<evidence type="ECO:0000313" key="4">
    <source>
        <dbReference type="Proteomes" id="UP000177370"/>
    </source>
</evidence>
<proteinExistence type="predicted"/>
<keyword evidence="2" id="KW-0472">Membrane</keyword>